<feature type="region of interest" description="Disordered" evidence="1">
    <location>
        <begin position="737"/>
        <end position="804"/>
    </location>
</feature>
<dbReference type="EMBL" id="KA646402">
    <property type="protein sequence ID" value="AFP61031.1"/>
    <property type="molecule type" value="mRNA"/>
</dbReference>
<dbReference type="GO" id="GO:0000993">
    <property type="term" value="F:RNA polymerase II complex binding"/>
    <property type="evidence" value="ECO:0007669"/>
    <property type="project" value="InterPro"/>
</dbReference>
<dbReference type="GO" id="GO:0005737">
    <property type="term" value="C:cytoplasm"/>
    <property type="evidence" value="ECO:0007669"/>
    <property type="project" value="TreeGrafter"/>
</dbReference>
<feature type="compositionally biased region" description="Polar residues" evidence="1">
    <location>
        <begin position="758"/>
        <end position="785"/>
    </location>
</feature>
<feature type="region of interest" description="Disordered" evidence="1">
    <location>
        <begin position="567"/>
        <end position="645"/>
    </location>
</feature>
<dbReference type="PANTHER" id="PTHR15921:SF3">
    <property type="entry name" value="PRE-MRNA CLEAVAGE COMPLEX 2 PROTEIN PCF11"/>
    <property type="match status" value="1"/>
</dbReference>
<dbReference type="VEuPathDB" id="VectorBase:MDOMA2_021135"/>
<feature type="compositionally biased region" description="Low complexity" evidence="1">
    <location>
        <begin position="10"/>
        <end position="25"/>
    </location>
</feature>
<feature type="compositionally biased region" description="Basic and acidic residues" evidence="1">
    <location>
        <begin position="611"/>
        <end position="622"/>
    </location>
</feature>
<feature type="region of interest" description="Disordered" evidence="1">
    <location>
        <begin position="347"/>
        <end position="398"/>
    </location>
</feature>
<dbReference type="AlphaFoldDB" id="T1PCA9"/>
<dbReference type="InterPro" id="IPR054127">
    <property type="entry name" value="Pcf11_C"/>
</dbReference>
<dbReference type="PANTHER" id="PTHR15921">
    <property type="entry name" value="PRE-MRNA CLEAVAGE COMPLEX II"/>
    <property type="match status" value="1"/>
</dbReference>
<dbReference type="Pfam" id="PF21936">
    <property type="entry name" value="Pcf11_C"/>
    <property type="match status" value="1"/>
</dbReference>
<proteinExistence type="evidence at transcript level"/>
<dbReference type="GO" id="GO:0005849">
    <property type="term" value="C:mRNA cleavage factor complex"/>
    <property type="evidence" value="ECO:0007669"/>
    <property type="project" value="TreeGrafter"/>
</dbReference>
<dbReference type="GO" id="GO:0006369">
    <property type="term" value="P:termination of RNA polymerase II transcription"/>
    <property type="evidence" value="ECO:0007669"/>
    <property type="project" value="InterPro"/>
</dbReference>
<feature type="compositionally biased region" description="Low complexity" evidence="1">
    <location>
        <begin position="867"/>
        <end position="881"/>
    </location>
</feature>
<evidence type="ECO:0000313" key="3">
    <source>
        <dbReference type="EMBL" id="AFP61031.1"/>
    </source>
</evidence>
<dbReference type="GO" id="GO:0003729">
    <property type="term" value="F:mRNA binding"/>
    <property type="evidence" value="ECO:0007669"/>
    <property type="project" value="InterPro"/>
</dbReference>
<accession>T1PCA9</accession>
<dbReference type="InterPro" id="IPR045154">
    <property type="entry name" value="PCF11-like"/>
</dbReference>
<sequence>MPQHFGKGGNNNPMVGPMRGMPPMAGSGSVIPPPMMPKPCNSIDNPQEDIVRTITIDGCAKEIRFYDDIAIVFMEVDQPREIGFQNGQRTIFIDNHEPITLQFNHDYKPVTIDGETLNLRFGSPSRELFIDEHWYEIYFGGPPITVPIRNKMHMLKAEGPPPQVNIGPLRRDLVVGKINMIVDAHNVIPLFLDARIQSFRLGEVEHTVQFADNLLTVLLDGAPTRVEYGGLPKSLYLGANKYFIRFGALPQGVVAGKVQIKNMIYVETKPPVSSEIMASTNTNPLTTEAAMSQQAELQKPAEPTVPILPAAALSNLNIDELFQKLVSTGILGGASGILPALNTNSSTVPATPAASSSSTTETAVTGKVATTTNTTETEEGPAAIPTSSQPPMEATKPIDLSKPESIKTRQAAIVNTLFSGMQCSSCGVRFPPEQTIKYSQHLDWHFRQNRRERDSSRKAHARKWYYELNDWIQYEEIEDLDEREKNFFETPQTDVEIMDETSNQRSTNSPIQSCPAGPDDVDRACDMCQERFEQFYNEELEEWHLRCAIRVEDKIYHPLCYEDYKASLNPPTPPPKEMETNEEDVAEEPSLIQIDDDNAVDIVIKVEEDDSKEKNPTTSKHDDDDDDVIVLPNEEPSVTEIDDDDDEYVPANVTREQMGNIHEEDDGELNETTESDVEIQEPHIPFTDLDTYVEKELPEPEAGVGFMNIKIKQEPNADEEDEDDGFEDVGTVLIAPEEISIHSSEETQTQTIESSTSALSPGQQERPASTPSVVNEDTETTTDNPPATDLNISMDGNMETGDEHNLSAVGLAPTMPLASLVNKIKINITKNSVNPNSTGGSSNSSASNHNSKNYLGSEQSKGNLGGSSTSTSSSTAAPTSTFNHIPTISTIPVLCGGGTTICSTQSSVVGGGSMLFEEHSNPIPSIASENSVSTISVIGSIYGNNGPTATVSRTIPQANVVVPAAKQPPPPAKTPTPPPVEDTITYELKPALQKASLRKKEKVVCGNETSGLCSIM</sequence>
<evidence type="ECO:0000259" key="2">
    <source>
        <dbReference type="Pfam" id="PF21936"/>
    </source>
</evidence>
<feature type="compositionally biased region" description="Low complexity" evidence="1">
    <location>
        <begin position="347"/>
        <end position="383"/>
    </location>
</feature>
<feature type="domain" description="Pcf11 C-terminal" evidence="2">
    <location>
        <begin position="515"/>
        <end position="562"/>
    </location>
</feature>
<feature type="compositionally biased region" description="Low complexity" evidence="1">
    <location>
        <begin position="831"/>
        <end position="853"/>
    </location>
</feature>
<organism evidence="3">
    <name type="scientific">Musca domestica</name>
    <name type="common">House fly</name>
    <dbReference type="NCBI Taxonomy" id="7370"/>
    <lineage>
        <taxon>Eukaryota</taxon>
        <taxon>Metazoa</taxon>
        <taxon>Ecdysozoa</taxon>
        <taxon>Arthropoda</taxon>
        <taxon>Hexapoda</taxon>
        <taxon>Insecta</taxon>
        <taxon>Pterygota</taxon>
        <taxon>Neoptera</taxon>
        <taxon>Endopterygota</taxon>
        <taxon>Diptera</taxon>
        <taxon>Brachycera</taxon>
        <taxon>Muscomorpha</taxon>
        <taxon>Muscoidea</taxon>
        <taxon>Muscidae</taxon>
        <taxon>Musca</taxon>
    </lineage>
</organism>
<dbReference type="VEuPathDB" id="VectorBase:MDOA012537"/>
<feature type="compositionally biased region" description="Low complexity" evidence="1">
    <location>
        <begin position="746"/>
        <end position="757"/>
    </location>
</feature>
<feature type="region of interest" description="Disordered" evidence="1">
    <location>
        <begin position="830"/>
        <end position="883"/>
    </location>
</feature>
<dbReference type="GO" id="GO:0031124">
    <property type="term" value="P:mRNA 3'-end processing"/>
    <property type="evidence" value="ECO:0007669"/>
    <property type="project" value="InterPro"/>
</dbReference>
<evidence type="ECO:0000256" key="1">
    <source>
        <dbReference type="SAM" id="MobiDB-lite"/>
    </source>
</evidence>
<reference evidence="3" key="1">
    <citation type="submission" date="2012-08" db="EMBL/GenBank/DDBJ databases">
        <title>Transcriptome of adult Musca domestica launches a platform for comparative house fly gene expression and characterization of differential gene expression among resistant and susceptible house flies.</title>
        <authorList>
            <person name="Liu N."/>
            <person name="Zhang L."/>
            <person name="Li M."/>
            <person name="Reid W."/>
        </authorList>
    </citation>
    <scope>NUCLEOTIDE SEQUENCE</scope>
    <source>
        <strain evidence="3">ALHF</strain>
        <tissue evidence="3">Whole body</tissue>
    </source>
</reference>
<protein>
    <recommendedName>
        <fullName evidence="2">Pcf11 C-terminal domain-containing protein</fullName>
    </recommendedName>
</protein>
<name>T1PCA9_MUSDO</name>
<feature type="region of interest" description="Disordered" evidence="1">
    <location>
        <begin position="1"/>
        <end position="25"/>
    </location>
</feature>